<reference evidence="2" key="1">
    <citation type="submission" date="2021-08" db="EMBL/GenBank/DDBJ databases">
        <title>Chromosome-Level Trichoderma cornu-damae using Hi-C Data.</title>
        <authorList>
            <person name="Kim C.S."/>
        </authorList>
    </citation>
    <scope>NUCLEOTIDE SEQUENCE</scope>
    <source>
        <strain evidence="2">KA19-0412C</strain>
    </source>
</reference>
<sequence length="422" mass="45915">MPIRSRDASMVPPEMPSGDLTELEQLVVDDSDGDGEDDNALAKTSSALNVVRTKLIRHISHENEPSRRSRASAGHSREEVARRAELRRFRHQRIQEELKNEESNAESSSTSHRSTRYLSPLIDPGQPGVGPRDAIEFTVTDGHHLTTAQAPPTKDVVPSAIQQEKMCDAMQTECTAAKPPSTGAVPDTEGEDQAHPLRPPSTHSAASQKMAGCSYNVPRLGRVLGADNEFEVRHGAYAWEEQSSLSIWLAAQGLRSRSSSVRPRDSETNGGNVRDQAPSPYEDFGGIDSAADALLPTHRQDMNKVKPHDQVDSFESTSFHSSLSNNGAQAHPTIPPSFQAFNPAQIDPNLISIISPQRTWKVLSSHPLAASEEKSSYATAEDDVFYSDNNASTAQINCTAAEASVDANPMAYQPFGSKEIQM</sequence>
<proteinExistence type="predicted"/>
<dbReference type="Proteomes" id="UP000827724">
    <property type="component" value="Unassembled WGS sequence"/>
</dbReference>
<dbReference type="AlphaFoldDB" id="A0A9P8QJZ1"/>
<feature type="region of interest" description="Disordered" evidence="1">
    <location>
        <begin position="1"/>
        <end position="128"/>
    </location>
</feature>
<comment type="caution">
    <text evidence="2">The sequence shown here is derived from an EMBL/GenBank/DDBJ whole genome shotgun (WGS) entry which is preliminary data.</text>
</comment>
<name>A0A9P8QJZ1_9HYPO</name>
<feature type="region of interest" description="Disordered" evidence="1">
    <location>
        <begin position="254"/>
        <end position="281"/>
    </location>
</feature>
<evidence type="ECO:0000313" key="3">
    <source>
        <dbReference type="Proteomes" id="UP000827724"/>
    </source>
</evidence>
<feature type="compositionally biased region" description="Low complexity" evidence="1">
    <location>
        <begin position="105"/>
        <end position="119"/>
    </location>
</feature>
<evidence type="ECO:0000256" key="1">
    <source>
        <dbReference type="SAM" id="MobiDB-lite"/>
    </source>
</evidence>
<dbReference type="OrthoDB" id="3437384at2759"/>
<feature type="region of interest" description="Disordered" evidence="1">
    <location>
        <begin position="177"/>
        <end position="209"/>
    </location>
</feature>
<keyword evidence="3" id="KW-1185">Reference proteome</keyword>
<accession>A0A9P8QJZ1</accession>
<gene>
    <name evidence="2" type="ORF">Trco_005913</name>
</gene>
<feature type="compositionally biased region" description="Basic and acidic residues" evidence="1">
    <location>
        <begin position="75"/>
        <end position="102"/>
    </location>
</feature>
<protein>
    <submittedName>
        <fullName evidence="2">Glutathione-dependent formaldehyde-activating enzyme</fullName>
    </submittedName>
</protein>
<organism evidence="2 3">
    <name type="scientific">Trichoderma cornu-damae</name>
    <dbReference type="NCBI Taxonomy" id="654480"/>
    <lineage>
        <taxon>Eukaryota</taxon>
        <taxon>Fungi</taxon>
        <taxon>Dikarya</taxon>
        <taxon>Ascomycota</taxon>
        <taxon>Pezizomycotina</taxon>
        <taxon>Sordariomycetes</taxon>
        <taxon>Hypocreomycetidae</taxon>
        <taxon>Hypocreales</taxon>
        <taxon>Hypocreaceae</taxon>
        <taxon>Trichoderma</taxon>
    </lineage>
</organism>
<evidence type="ECO:0000313" key="2">
    <source>
        <dbReference type="EMBL" id="KAH6606760.1"/>
    </source>
</evidence>
<feature type="compositionally biased region" description="Acidic residues" evidence="1">
    <location>
        <begin position="27"/>
        <end position="39"/>
    </location>
</feature>
<dbReference type="EMBL" id="JAIWOZ010000004">
    <property type="protein sequence ID" value="KAH6606760.1"/>
    <property type="molecule type" value="Genomic_DNA"/>
</dbReference>